<feature type="transmembrane region" description="Helical" evidence="1">
    <location>
        <begin position="31"/>
        <end position="47"/>
    </location>
</feature>
<dbReference type="AlphaFoldDB" id="A0A934NTZ7"/>
<evidence type="ECO:0000256" key="1">
    <source>
        <dbReference type="SAM" id="Phobius"/>
    </source>
</evidence>
<proteinExistence type="predicted"/>
<feature type="transmembrane region" description="Helical" evidence="1">
    <location>
        <begin position="348"/>
        <end position="372"/>
    </location>
</feature>
<feature type="transmembrane region" description="Helical" evidence="1">
    <location>
        <begin position="393"/>
        <end position="415"/>
    </location>
</feature>
<dbReference type="Proteomes" id="UP000655868">
    <property type="component" value="Unassembled WGS sequence"/>
</dbReference>
<comment type="caution">
    <text evidence="2">The sequence shown here is derived from an EMBL/GenBank/DDBJ whole genome shotgun (WGS) entry which is preliminary data.</text>
</comment>
<evidence type="ECO:0000313" key="2">
    <source>
        <dbReference type="EMBL" id="MBJ8341258.1"/>
    </source>
</evidence>
<protein>
    <submittedName>
        <fullName evidence="2">ABC transporter permease</fullName>
    </submittedName>
</protein>
<feature type="transmembrane region" description="Helical" evidence="1">
    <location>
        <begin position="435"/>
        <end position="459"/>
    </location>
</feature>
<accession>A0A934NTZ7</accession>
<feature type="transmembrane region" description="Helical" evidence="1">
    <location>
        <begin position="244"/>
        <end position="265"/>
    </location>
</feature>
<reference evidence="2" key="1">
    <citation type="submission" date="2020-12" db="EMBL/GenBank/DDBJ databases">
        <title>Antrihabitans popcorni sp. nov. and Antrihabitans auranticaus sp. nov., isolated from a larva cave.</title>
        <authorList>
            <person name="Lee S.D."/>
            <person name="Kim I.S."/>
        </authorList>
    </citation>
    <scope>NUCLEOTIDE SEQUENCE</scope>
    <source>
        <strain evidence="2">YC3-6</strain>
    </source>
</reference>
<feature type="transmembrane region" description="Helical" evidence="1">
    <location>
        <begin position="199"/>
        <end position="217"/>
    </location>
</feature>
<feature type="transmembrane region" description="Helical" evidence="1">
    <location>
        <begin position="302"/>
        <end position="320"/>
    </location>
</feature>
<feature type="transmembrane region" description="Helical" evidence="1">
    <location>
        <begin position="466"/>
        <end position="487"/>
    </location>
</feature>
<dbReference type="EMBL" id="JAEMNV010000007">
    <property type="protein sequence ID" value="MBJ8341258.1"/>
    <property type="molecule type" value="Genomic_DNA"/>
</dbReference>
<feature type="transmembrane region" description="Helical" evidence="1">
    <location>
        <begin position="507"/>
        <end position="530"/>
    </location>
</feature>
<feature type="transmembrane region" description="Helical" evidence="1">
    <location>
        <begin position="134"/>
        <end position="163"/>
    </location>
</feature>
<organism evidence="2 3">
    <name type="scientific">Antrihabitans stalagmiti</name>
    <dbReference type="NCBI Taxonomy" id="2799499"/>
    <lineage>
        <taxon>Bacteria</taxon>
        <taxon>Bacillati</taxon>
        <taxon>Actinomycetota</taxon>
        <taxon>Actinomycetes</taxon>
        <taxon>Mycobacteriales</taxon>
        <taxon>Nocardiaceae</taxon>
        <taxon>Antrihabitans</taxon>
    </lineage>
</organism>
<feature type="transmembrane region" description="Helical" evidence="1">
    <location>
        <begin position="169"/>
        <end position="192"/>
    </location>
</feature>
<sequence>MTTTLFAGRTADAAGTSALFRFALRRERRGLPWWLTGTAVLLGYQSWGSQSFYDSPAKLAQLRETMGGNAAMVAMAGPAELLTTIGGEVVFEIFAYLAVVVALMNMFLVGRCTRTDEDNGRAELVRSARVGRRAPLLAAVALAGFADVAVAIAVFGAAVVTGLPTGGSILLAASLAGVGIVFAGLTAVAAQVFENPRSVYGAVASTIGIAYALRAIGDVGDGTLSWLSPIGWGQRTFPFAGDRWWPLVLPTIAGAALVVGAVAILDRRDYGAGVFGSRSGRARASWALGSPLGLAWRLQRGALLMWIVGVFTLGAAYGSFGNSIEDFIADNPEIAAYLPGGAGDAVNAYLALTITMAVLLAAAYGISSALRVRGEESSGRAEPVFATPTGRTNWFASHIAVAFVGSAFVALAGGFGEGLAYGLTISDPGQAVRLAGVALVYLPAMWFVVAVAVLGVGYLPKLAAALAWAAFGYCVVVVMFADSFKLPDWVRSASPFTHTAQAPLENITAGATFAILALTVAVLVLGFAGFRNRDVGY</sequence>
<keyword evidence="1" id="KW-0812">Transmembrane</keyword>
<keyword evidence="1" id="KW-1133">Transmembrane helix</keyword>
<evidence type="ECO:0000313" key="3">
    <source>
        <dbReference type="Proteomes" id="UP000655868"/>
    </source>
</evidence>
<keyword evidence="3" id="KW-1185">Reference proteome</keyword>
<dbReference type="RefSeq" id="WP_199706148.1">
    <property type="nucleotide sequence ID" value="NZ_JAEMNV010000007.1"/>
</dbReference>
<name>A0A934NTZ7_9NOCA</name>
<gene>
    <name evidence="2" type="ORF">JGU71_20445</name>
</gene>
<keyword evidence="1" id="KW-0472">Membrane</keyword>